<organism evidence="2 3">
    <name type="scientific">Microbacterium arborescens</name>
    <dbReference type="NCBI Taxonomy" id="33883"/>
    <lineage>
        <taxon>Bacteria</taxon>
        <taxon>Bacillati</taxon>
        <taxon>Actinomycetota</taxon>
        <taxon>Actinomycetes</taxon>
        <taxon>Micrococcales</taxon>
        <taxon>Microbacteriaceae</taxon>
        <taxon>Microbacterium</taxon>
    </lineage>
</organism>
<evidence type="ECO:0000313" key="3">
    <source>
        <dbReference type="Proteomes" id="UP000093918"/>
    </source>
</evidence>
<keyword evidence="1" id="KW-1133">Transmembrane helix</keyword>
<comment type="caution">
    <text evidence="2">The sequence shown here is derived from an EMBL/GenBank/DDBJ whole genome shotgun (WGS) entry which is preliminary data.</text>
</comment>
<sequence>MSRNAAPDLERRFERTTTEGPARIRCDAGPSVVVSAVFALGLRGVSRRLFRGFARVGVFGVGTFGLTGLRVVS</sequence>
<dbReference type="EMBL" id="LZEM01000018">
    <property type="protein sequence ID" value="OAZ41093.1"/>
    <property type="molecule type" value="Genomic_DNA"/>
</dbReference>
<evidence type="ECO:0000256" key="1">
    <source>
        <dbReference type="SAM" id="Phobius"/>
    </source>
</evidence>
<dbReference type="Proteomes" id="UP000093918">
    <property type="component" value="Unassembled WGS sequence"/>
</dbReference>
<name>A0ABX2WJ68_9MICO</name>
<feature type="transmembrane region" description="Helical" evidence="1">
    <location>
        <begin position="52"/>
        <end position="72"/>
    </location>
</feature>
<keyword evidence="1" id="KW-0812">Transmembrane</keyword>
<reference evidence="3" key="1">
    <citation type="submission" date="2016-06" db="EMBL/GenBank/DDBJ databases">
        <title>Genome sequencing of cellulolytic organisms.</title>
        <authorList>
            <person name="Bohra V."/>
            <person name="Dafale N.A."/>
            <person name="Purohit H.J."/>
        </authorList>
    </citation>
    <scope>NUCLEOTIDE SEQUENCE [LARGE SCALE GENOMIC DNA]</scope>
    <source>
        <strain evidence="3">ND21</strain>
    </source>
</reference>
<keyword evidence="1" id="KW-0472">Membrane</keyword>
<protein>
    <submittedName>
        <fullName evidence="2">Uncharacterized protein</fullName>
    </submittedName>
</protein>
<keyword evidence="3" id="KW-1185">Reference proteome</keyword>
<accession>A0ABX2WJ68</accession>
<evidence type="ECO:0000313" key="2">
    <source>
        <dbReference type="EMBL" id="OAZ41093.1"/>
    </source>
</evidence>
<proteinExistence type="predicted"/>
<gene>
    <name evidence="2" type="ORF">A9Z40_03950</name>
</gene>